<dbReference type="SUPFAM" id="SSF51735">
    <property type="entry name" value="NAD(P)-binding Rossmann-fold domains"/>
    <property type="match status" value="1"/>
</dbReference>
<organism evidence="3 4">
    <name type="scientific">Cryptosporidium muris (strain RN66)</name>
    <dbReference type="NCBI Taxonomy" id="441375"/>
    <lineage>
        <taxon>Eukaryota</taxon>
        <taxon>Sar</taxon>
        <taxon>Alveolata</taxon>
        <taxon>Apicomplexa</taxon>
        <taxon>Conoidasida</taxon>
        <taxon>Coccidia</taxon>
        <taxon>Eucoccidiorida</taxon>
        <taxon>Eimeriorina</taxon>
        <taxon>Cryptosporidiidae</taxon>
        <taxon>Cryptosporidium</taxon>
    </lineage>
</organism>
<dbReference type="Proteomes" id="UP000001460">
    <property type="component" value="Unassembled WGS sequence"/>
</dbReference>
<dbReference type="Gene3D" id="3.40.50.720">
    <property type="entry name" value="NAD(P)-binding Rossmann-like Domain"/>
    <property type="match status" value="1"/>
</dbReference>
<dbReference type="PRINTS" id="PR00080">
    <property type="entry name" value="SDRFAMILY"/>
</dbReference>
<name>B6AFW8_CRYMR</name>
<protein>
    <submittedName>
        <fullName evidence="3">Oxidoreductase, short chain dehydrogenase/reductase family protein</fullName>
        <ecNumber evidence="3">1.1.1.100</ecNumber>
    </submittedName>
</protein>
<keyword evidence="2" id="KW-1133">Transmembrane helix</keyword>
<evidence type="ECO:0000256" key="2">
    <source>
        <dbReference type="SAM" id="Phobius"/>
    </source>
</evidence>
<dbReference type="InterPro" id="IPR002347">
    <property type="entry name" value="SDR_fam"/>
</dbReference>
<reference evidence="3" key="1">
    <citation type="submission" date="2008-06" db="EMBL/GenBank/DDBJ databases">
        <authorList>
            <person name="Lorenzi H."/>
            <person name="Inman J."/>
            <person name="Miller J."/>
            <person name="Schobel S."/>
            <person name="Amedeo P."/>
            <person name="Caler E.V."/>
            <person name="da Silva J."/>
        </authorList>
    </citation>
    <scope>NUCLEOTIDE SEQUENCE [LARGE SCALE GENOMIC DNA]</scope>
    <source>
        <strain evidence="3">RN66</strain>
    </source>
</reference>
<proteinExistence type="inferred from homology"/>
<dbReference type="InterPro" id="IPR036291">
    <property type="entry name" value="NAD(P)-bd_dom_sf"/>
</dbReference>
<dbReference type="VEuPathDB" id="CryptoDB:CMU_034950"/>
<evidence type="ECO:0000256" key="1">
    <source>
        <dbReference type="RuleBase" id="RU000363"/>
    </source>
</evidence>
<dbReference type="PANTHER" id="PTHR44269">
    <property type="entry name" value="DEHYDROGENASE/REDUCTASE SDR FAMILY MEMBER 7-RELATED"/>
    <property type="match status" value="1"/>
</dbReference>
<dbReference type="OrthoDB" id="1274115at2759"/>
<dbReference type="GeneID" id="6996363"/>
<dbReference type="AlphaFoldDB" id="B6AFW8"/>
<dbReference type="RefSeq" id="XP_002141458.1">
    <property type="nucleotide sequence ID" value="XM_002141422.1"/>
</dbReference>
<evidence type="ECO:0000313" key="4">
    <source>
        <dbReference type="Proteomes" id="UP000001460"/>
    </source>
</evidence>
<dbReference type="EMBL" id="DS989731">
    <property type="protein sequence ID" value="EEA07109.1"/>
    <property type="molecule type" value="Genomic_DNA"/>
</dbReference>
<dbReference type="GO" id="GO:0004316">
    <property type="term" value="F:3-oxoacyl-[acyl-carrier-protein] reductase (NADPH) activity"/>
    <property type="evidence" value="ECO:0007669"/>
    <property type="project" value="UniProtKB-EC"/>
</dbReference>
<dbReference type="InterPro" id="IPR053011">
    <property type="entry name" value="SDR_family_member_7"/>
</dbReference>
<accession>B6AFW8</accession>
<dbReference type="PRINTS" id="PR00081">
    <property type="entry name" value="GDHRDH"/>
</dbReference>
<dbReference type="Pfam" id="PF00106">
    <property type="entry name" value="adh_short"/>
    <property type="match status" value="1"/>
</dbReference>
<keyword evidence="4" id="KW-1185">Reference proteome</keyword>
<dbReference type="OMA" id="TWAWWLT"/>
<sequence length="367" mass="42024">MINFTQVLFGITYLISALFSLFLAIIPIIWSLIVSLISKDSDFVLGCIKCQTNPEYFFNKVIWITGPSSGIGKAIVLDLARISLTYKKEIYLILSARNIEPLKSLKDHLITEYQFTEENIQILLMDLGDLTQIDNKVIYAKNWKGKIDILFNNAGLRQKSILEDFESDYEILSVNGLGCMKLAKKVLLKCFIPQKSGHLVNTNSIQGYVALPGRCAYGASKRACLGYFDSLKYELSSLNWEEYSKLYLKENNNENLSIYDKPNIVITNLFPGYIQTDIDKRAIYISEKSINLEYKKQKGLKSSRCSELIIRAVSNRIEEAWIAKPPELIFMYLTYYSPSFSSLMMSFMAKSFTKQTWEIQKLSMTNI</sequence>
<keyword evidence="2" id="KW-0812">Transmembrane</keyword>
<dbReference type="EC" id="1.1.1.100" evidence="3"/>
<keyword evidence="2" id="KW-0472">Membrane</keyword>
<dbReference type="PANTHER" id="PTHR44269:SF2">
    <property type="entry name" value="DEHYDROGENASE_REDUCTASE SDR FAMILY MEMBER 7"/>
    <property type="match status" value="1"/>
</dbReference>
<feature type="transmembrane region" description="Helical" evidence="2">
    <location>
        <begin position="7"/>
        <end position="33"/>
    </location>
</feature>
<gene>
    <name evidence="3" type="ORF">CMU_034950</name>
</gene>
<dbReference type="eggNOG" id="KOG1205">
    <property type="taxonomic scope" value="Eukaryota"/>
</dbReference>
<dbReference type="STRING" id="441375.B6AFW8"/>
<comment type="similarity">
    <text evidence="1">Belongs to the short-chain dehydrogenases/reductases (SDR) family.</text>
</comment>
<evidence type="ECO:0000313" key="3">
    <source>
        <dbReference type="EMBL" id="EEA07109.1"/>
    </source>
</evidence>
<keyword evidence="3" id="KW-0560">Oxidoreductase</keyword>